<proteinExistence type="predicted"/>
<dbReference type="AlphaFoldDB" id="A0A3P7N5S5"/>
<evidence type="ECO:0008006" key="3">
    <source>
        <dbReference type="Google" id="ProtNLM"/>
    </source>
</evidence>
<organism evidence="1 2">
    <name type="scientific">Cylicostephanus goldi</name>
    <name type="common">Nematode worm</name>
    <dbReference type="NCBI Taxonomy" id="71465"/>
    <lineage>
        <taxon>Eukaryota</taxon>
        <taxon>Metazoa</taxon>
        <taxon>Ecdysozoa</taxon>
        <taxon>Nematoda</taxon>
        <taxon>Chromadorea</taxon>
        <taxon>Rhabditida</taxon>
        <taxon>Rhabditina</taxon>
        <taxon>Rhabditomorpha</taxon>
        <taxon>Strongyloidea</taxon>
        <taxon>Strongylidae</taxon>
        <taxon>Cylicostephanus</taxon>
    </lineage>
</organism>
<accession>A0A3P7N5S5</accession>
<keyword evidence="2" id="KW-1185">Reference proteome</keyword>
<name>A0A3P7N5S5_CYLGO</name>
<reference evidence="1 2" key="1">
    <citation type="submission" date="2018-11" db="EMBL/GenBank/DDBJ databases">
        <authorList>
            <consortium name="Pathogen Informatics"/>
        </authorList>
    </citation>
    <scope>NUCLEOTIDE SEQUENCE [LARGE SCALE GENOMIC DNA]</scope>
</reference>
<protein>
    <recommendedName>
        <fullName evidence="3">Ground-like domain-containing protein</fullName>
    </recommendedName>
</protein>
<dbReference type="OrthoDB" id="5843663at2759"/>
<sequence>MGCGCAPPPLPPPPPICLPSIQLPPMCPPPPPPCPCPPPVGIESNHTEVKLHAEVRNKLGGEWVVACSSKPVTFVSQSRQYCMDGQEKTWCYAFQLN</sequence>
<dbReference type="EMBL" id="UYRV01117500">
    <property type="protein sequence ID" value="VDN30678.1"/>
    <property type="molecule type" value="Genomic_DNA"/>
</dbReference>
<evidence type="ECO:0000313" key="1">
    <source>
        <dbReference type="EMBL" id="VDN30678.1"/>
    </source>
</evidence>
<evidence type="ECO:0000313" key="2">
    <source>
        <dbReference type="Proteomes" id="UP000271889"/>
    </source>
</evidence>
<gene>
    <name evidence="1" type="ORF">CGOC_LOCUS11614</name>
</gene>
<dbReference type="Proteomes" id="UP000271889">
    <property type="component" value="Unassembled WGS sequence"/>
</dbReference>